<name>A0A0S3SI09_PHAAN</name>
<evidence type="ECO:0000256" key="1">
    <source>
        <dbReference type="SAM" id="MobiDB-lite"/>
    </source>
</evidence>
<dbReference type="AlphaFoldDB" id="A0A0S3SI09"/>
<evidence type="ECO:0000313" key="2">
    <source>
        <dbReference type="EMBL" id="BAT92493.1"/>
    </source>
</evidence>
<dbReference type="EMBL" id="AP015040">
    <property type="protein sequence ID" value="BAT92493.1"/>
    <property type="molecule type" value="Genomic_DNA"/>
</dbReference>
<sequence length="300" mass="33272">MSALLAATYLGYSSKFTLIEGSIRLSDDLMACYQEMVQLCRHRKINISKSSGEVIFPIPSSSTTESEEGLGKAAELRVRKQRRSSRIQILNTVLENDDEEEEDVALLNRRNRNSNEEAGEASKEVEEGKSEAEKLREVMESAARVASGTGARQEKGEGKSEEMVEAESGTRDDESKGPCEEIVGAESSRAREDKGKGKAVEEASENELRKRQIKGKGKAVDEMCETILRSETGVEGAPLRAMNFQVQWPVIVRPGERVDNIEASLYVDESRMTTTRCPRTIRGSDIVPPPLSHRCQCKIM</sequence>
<accession>A0A0S3SI09</accession>
<evidence type="ECO:0000313" key="3">
    <source>
        <dbReference type="Proteomes" id="UP000291084"/>
    </source>
</evidence>
<keyword evidence="3" id="KW-1185">Reference proteome</keyword>
<organism evidence="2 3">
    <name type="scientific">Vigna angularis var. angularis</name>
    <dbReference type="NCBI Taxonomy" id="157739"/>
    <lineage>
        <taxon>Eukaryota</taxon>
        <taxon>Viridiplantae</taxon>
        <taxon>Streptophyta</taxon>
        <taxon>Embryophyta</taxon>
        <taxon>Tracheophyta</taxon>
        <taxon>Spermatophyta</taxon>
        <taxon>Magnoliopsida</taxon>
        <taxon>eudicotyledons</taxon>
        <taxon>Gunneridae</taxon>
        <taxon>Pentapetalae</taxon>
        <taxon>rosids</taxon>
        <taxon>fabids</taxon>
        <taxon>Fabales</taxon>
        <taxon>Fabaceae</taxon>
        <taxon>Papilionoideae</taxon>
        <taxon>50 kb inversion clade</taxon>
        <taxon>NPAAA clade</taxon>
        <taxon>indigoferoid/millettioid clade</taxon>
        <taxon>Phaseoleae</taxon>
        <taxon>Vigna</taxon>
    </lineage>
</organism>
<proteinExistence type="predicted"/>
<feature type="compositionally biased region" description="Basic and acidic residues" evidence="1">
    <location>
        <begin position="120"/>
        <end position="139"/>
    </location>
</feature>
<reference evidence="2 3" key="1">
    <citation type="journal article" date="2015" name="Sci. Rep.">
        <title>The power of single molecule real-time sequencing technology in the de novo assembly of a eukaryotic genome.</title>
        <authorList>
            <person name="Sakai H."/>
            <person name="Naito K."/>
            <person name="Ogiso-Tanaka E."/>
            <person name="Takahashi Y."/>
            <person name="Iseki K."/>
            <person name="Muto C."/>
            <person name="Satou K."/>
            <person name="Teruya K."/>
            <person name="Shiroma A."/>
            <person name="Shimoji M."/>
            <person name="Hirano T."/>
            <person name="Itoh T."/>
            <person name="Kaga A."/>
            <person name="Tomooka N."/>
        </authorList>
    </citation>
    <scope>NUCLEOTIDE SEQUENCE [LARGE SCALE GENOMIC DNA]</scope>
    <source>
        <strain evidence="3">cv. Shumari</strain>
    </source>
</reference>
<gene>
    <name evidence="2" type="primary">Vigan.07G122400</name>
    <name evidence="2" type="ORF">VIGAN_07122400</name>
</gene>
<protein>
    <submittedName>
        <fullName evidence="2">Uncharacterized protein</fullName>
    </submittedName>
</protein>
<feature type="region of interest" description="Disordered" evidence="1">
    <location>
        <begin position="98"/>
        <end position="210"/>
    </location>
</feature>
<feature type="compositionally biased region" description="Basic and acidic residues" evidence="1">
    <location>
        <begin position="188"/>
        <end position="210"/>
    </location>
</feature>
<feature type="compositionally biased region" description="Basic and acidic residues" evidence="1">
    <location>
        <begin position="152"/>
        <end position="179"/>
    </location>
</feature>
<dbReference type="Proteomes" id="UP000291084">
    <property type="component" value="Chromosome 7"/>
</dbReference>
<dbReference type="OrthoDB" id="1743455at2759"/>